<dbReference type="Proteomes" id="UP000215199">
    <property type="component" value="Unassembled WGS sequence"/>
</dbReference>
<dbReference type="OrthoDB" id="3392539at2"/>
<dbReference type="AlphaFoldDB" id="A0A229T0W6"/>
<evidence type="ECO:0000313" key="1">
    <source>
        <dbReference type="EMBL" id="OXM64693.1"/>
    </source>
</evidence>
<name>A0A229T0W6_9PSEU</name>
<dbReference type="RefSeq" id="WP_093950189.1">
    <property type="nucleotide sequence ID" value="NZ_NMUL01000027.1"/>
</dbReference>
<reference evidence="2" key="1">
    <citation type="submission" date="2017-07" db="EMBL/GenBank/DDBJ databases">
        <title>Comparative genome mining reveals phylogenetic distribution patterns of secondary metabolites in Amycolatopsis.</title>
        <authorList>
            <person name="Adamek M."/>
            <person name="Alanjary M."/>
            <person name="Sales-Ortells H."/>
            <person name="Goodfellow M."/>
            <person name="Bull A.T."/>
            <person name="Kalinowski J."/>
            <person name="Ziemert N."/>
        </authorList>
    </citation>
    <scope>NUCLEOTIDE SEQUENCE [LARGE SCALE GENOMIC DNA]</scope>
    <source>
        <strain evidence="2">H5</strain>
    </source>
</reference>
<evidence type="ECO:0000313" key="2">
    <source>
        <dbReference type="Proteomes" id="UP000215199"/>
    </source>
</evidence>
<sequence length="75" mass="8310">MSNPGDSFHRLEVEIEVELAIAESGHEDVSDTPATEWLSDPVDEERYEIGLHGLLDAVKAVENRPNRTSKPPQQG</sequence>
<accession>A0A229T0W6</accession>
<keyword evidence="2" id="KW-1185">Reference proteome</keyword>
<dbReference type="EMBL" id="NMUL01000027">
    <property type="protein sequence ID" value="OXM64693.1"/>
    <property type="molecule type" value="Genomic_DNA"/>
</dbReference>
<organism evidence="1 2">
    <name type="scientific">Amycolatopsis vastitatis</name>
    <dbReference type="NCBI Taxonomy" id="1905142"/>
    <lineage>
        <taxon>Bacteria</taxon>
        <taxon>Bacillati</taxon>
        <taxon>Actinomycetota</taxon>
        <taxon>Actinomycetes</taxon>
        <taxon>Pseudonocardiales</taxon>
        <taxon>Pseudonocardiaceae</taxon>
        <taxon>Amycolatopsis</taxon>
    </lineage>
</organism>
<protein>
    <submittedName>
        <fullName evidence="1">Uncharacterized protein</fullName>
    </submittedName>
</protein>
<comment type="caution">
    <text evidence="1">The sequence shown here is derived from an EMBL/GenBank/DDBJ whole genome shotgun (WGS) entry which is preliminary data.</text>
</comment>
<proteinExistence type="predicted"/>
<gene>
    <name evidence="1" type="ORF">CF165_26015</name>
</gene>